<gene>
    <name evidence="5" type="ORF">NPA36_01165</name>
</gene>
<organism evidence="5 6">
    <name type="scientific">Granulicatella seriolae</name>
    <dbReference type="NCBI Taxonomy" id="2967226"/>
    <lineage>
        <taxon>Bacteria</taxon>
        <taxon>Bacillati</taxon>
        <taxon>Bacillota</taxon>
        <taxon>Bacilli</taxon>
        <taxon>Lactobacillales</taxon>
        <taxon>Carnobacteriaceae</taxon>
        <taxon>Granulicatella</taxon>
    </lineage>
</organism>
<dbReference type="Proteomes" id="UP001059480">
    <property type="component" value="Unassembled WGS sequence"/>
</dbReference>
<keyword evidence="1" id="KW-0805">Transcription regulation</keyword>
<evidence type="ECO:0000313" key="5">
    <source>
        <dbReference type="EMBL" id="MCQ9209175.1"/>
    </source>
</evidence>
<feature type="domain" description="HTH arsR-type" evidence="4">
    <location>
        <begin position="1"/>
        <end position="93"/>
    </location>
</feature>
<evidence type="ECO:0000259" key="4">
    <source>
        <dbReference type="PROSITE" id="PS50987"/>
    </source>
</evidence>
<accession>A0ABT1WKW9</accession>
<dbReference type="Pfam" id="PF01022">
    <property type="entry name" value="HTH_5"/>
    <property type="match status" value="1"/>
</dbReference>
<name>A0ABT1WKW9_9LACT</name>
<dbReference type="PRINTS" id="PR00778">
    <property type="entry name" value="HTHARSR"/>
</dbReference>
<dbReference type="InterPro" id="IPR036388">
    <property type="entry name" value="WH-like_DNA-bd_sf"/>
</dbReference>
<dbReference type="InterPro" id="IPR001845">
    <property type="entry name" value="HTH_ArsR_DNA-bd_dom"/>
</dbReference>
<evidence type="ECO:0000256" key="1">
    <source>
        <dbReference type="ARBA" id="ARBA00023015"/>
    </source>
</evidence>
<dbReference type="PROSITE" id="PS50987">
    <property type="entry name" value="HTH_ARSR_2"/>
    <property type="match status" value="1"/>
</dbReference>
<dbReference type="SUPFAM" id="SSF46785">
    <property type="entry name" value="Winged helix' DNA-binding domain"/>
    <property type="match status" value="1"/>
</dbReference>
<comment type="caution">
    <text evidence="5">The sequence shown here is derived from an EMBL/GenBank/DDBJ whole genome shotgun (WGS) entry which is preliminary data.</text>
</comment>
<keyword evidence="3" id="KW-0804">Transcription</keyword>
<dbReference type="SMART" id="SM00418">
    <property type="entry name" value="HTH_ARSR"/>
    <property type="match status" value="1"/>
</dbReference>
<dbReference type="EMBL" id="JANHNZ010000001">
    <property type="protein sequence ID" value="MCQ9209175.1"/>
    <property type="molecule type" value="Genomic_DNA"/>
</dbReference>
<dbReference type="InterPro" id="IPR051081">
    <property type="entry name" value="HTH_MetalResp_TranReg"/>
</dbReference>
<dbReference type="PANTHER" id="PTHR33154:SF36">
    <property type="entry name" value="TRANSCRIPTIONAL REGULATOR"/>
    <property type="match status" value="1"/>
</dbReference>
<dbReference type="CDD" id="cd00090">
    <property type="entry name" value="HTH_ARSR"/>
    <property type="match status" value="1"/>
</dbReference>
<proteinExistence type="predicted"/>
<dbReference type="Gene3D" id="1.10.10.10">
    <property type="entry name" value="Winged helix-like DNA-binding domain superfamily/Winged helix DNA-binding domain"/>
    <property type="match status" value="1"/>
</dbReference>
<evidence type="ECO:0000256" key="2">
    <source>
        <dbReference type="ARBA" id="ARBA00023125"/>
    </source>
</evidence>
<dbReference type="PANTHER" id="PTHR33154">
    <property type="entry name" value="TRANSCRIPTIONAL REGULATOR, ARSR FAMILY"/>
    <property type="match status" value="1"/>
</dbReference>
<keyword evidence="2" id="KW-0238">DNA-binding</keyword>
<sequence length="106" mass="12419">MKDYTLQLKLLHGLSNKTRYQILQVLRNGEVNVTELIEQVEGSQSSVSQHLACLRDCGLIQKRTEGKYYFYTITTPKITQLMDFLNETVQDFHWDGEVIECKHHME</sequence>
<reference evidence="5" key="3">
    <citation type="journal article" date="2023" name="Microbiol. Resour. Announc.">
        <title>Draft Genome Sequence of Granulicatella sp. Strain S8, Isolated from a Marine Fish, Seriola quinqueradiata.</title>
        <authorList>
            <person name="Lee M."/>
            <person name="Farooq A."/>
            <person name="Jeong J.B."/>
            <person name="Jung M.Y."/>
        </authorList>
    </citation>
    <scope>NUCLEOTIDE SEQUENCE</scope>
    <source>
        <strain evidence="5">S8</strain>
    </source>
</reference>
<keyword evidence="6" id="KW-1185">Reference proteome</keyword>
<dbReference type="NCBIfam" id="NF033788">
    <property type="entry name" value="HTH_metalloreg"/>
    <property type="match status" value="1"/>
</dbReference>
<evidence type="ECO:0000256" key="3">
    <source>
        <dbReference type="ARBA" id="ARBA00023163"/>
    </source>
</evidence>
<dbReference type="InterPro" id="IPR011991">
    <property type="entry name" value="ArsR-like_HTH"/>
</dbReference>
<reference evidence="5" key="1">
    <citation type="submission" date="2022-07" db="EMBL/GenBank/DDBJ databases">
        <authorList>
            <person name="Jung M.-Y."/>
            <person name="Lee M."/>
        </authorList>
    </citation>
    <scope>NUCLEOTIDE SEQUENCE</scope>
    <source>
        <strain evidence="5">S8</strain>
    </source>
</reference>
<reference evidence="5" key="2">
    <citation type="journal article" date="2023" name="Curr. Microbiol.">
        <title>Granulicatella seriolae sp. nov., a Novel Facultative Anaerobe Isolated from Yellowtail Marine Fish.</title>
        <authorList>
            <person name="Lee M."/>
            <person name="Choi Y.J."/>
            <person name="Farooq A."/>
            <person name="Jeong J.B."/>
            <person name="Jung M.Y."/>
        </authorList>
    </citation>
    <scope>NUCLEOTIDE SEQUENCE</scope>
    <source>
        <strain evidence="5">S8</strain>
    </source>
</reference>
<protein>
    <submittedName>
        <fullName evidence="5">Metalloregulator ArsR/SmtB family transcription factor</fullName>
    </submittedName>
</protein>
<dbReference type="RefSeq" id="WP_256944284.1">
    <property type="nucleotide sequence ID" value="NZ_JANHNZ010000001.1"/>
</dbReference>
<evidence type="ECO:0000313" key="6">
    <source>
        <dbReference type="Proteomes" id="UP001059480"/>
    </source>
</evidence>
<dbReference type="InterPro" id="IPR036390">
    <property type="entry name" value="WH_DNA-bd_sf"/>
</dbReference>